<organism evidence="2 3">
    <name type="scientific">Pseudoxanthomonas mexicana</name>
    <dbReference type="NCBI Taxonomy" id="128785"/>
    <lineage>
        <taxon>Bacteria</taxon>
        <taxon>Pseudomonadati</taxon>
        <taxon>Pseudomonadota</taxon>
        <taxon>Gammaproteobacteria</taxon>
        <taxon>Lysobacterales</taxon>
        <taxon>Lysobacteraceae</taxon>
        <taxon>Pseudoxanthomonas</taxon>
    </lineage>
</organism>
<dbReference type="PROSITE" id="PS51186">
    <property type="entry name" value="GNAT"/>
    <property type="match status" value="1"/>
</dbReference>
<dbReference type="InterPro" id="IPR000182">
    <property type="entry name" value="GNAT_dom"/>
</dbReference>
<evidence type="ECO:0000313" key="2">
    <source>
        <dbReference type="EMBL" id="QND80766.1"/>
    </source>
</evidence>
<gene>
    <name evidence="2" type="ORF">H4W19_02910</name>
</gene>
<dbReference type="RefSeq" id="WP_185895955.1">
    <property type="nucleotide sequence ID" value="NZ_CP060028.1"/>
</dbReference>
<dbReference type="InterPro" id="IPR051531">
    <property type="entry name" value="N-acetyltransferase"/>
</dbReference>
<name>A0ABX6RD48_PSEMX</name>
<dbReference type="Gene3D" id="3.40.630.30">
    <property type="match status" value="1"/>
</dbReference>
<evidence type="ECO:0000313" key="3">
    <source>
        <dbReference type="Proteomes" id="UP000515506"/>
    </source>
</evidence>
<reference evidence="2 3" key="1">
    <citation type="submission" date="2020-08" db="EMBL/GenBank/DDBJ databases">
        <title>Streptomycin resistant and MDR strain, P. mexicana.</title>
        <authorList>
            <person name="Ganesh-kumar S."/>
            <person name="Zhe T."/>
            <person name="Yu Z."/>
            <person name="Min Y."/>
        </authorList>
    </citation>
    <scope>NUCLEOTIDE SEQUENCE [LARGE SCALE GENOMIC DNA]</scope>
    <source>
        <strain evidence="2 3">GTZY</strain>
    </source>
</reference>
<sequence>MSSPDHLYSQRLHLRPLCAADEATYVSLFTMPDIMAHVGPALGRDAAASAFGRSLAMMCAPEPEAWLWIARYRDGAQDVGLFGLIKREGLPEIGAMVMEGYQGQGLAFEALSRVRDYGFTHLDLEAQFGRQLASNQRSIGLMLKLGFDQVPDGPRHIRWELGRASWAGRTYLPGE</sequence>
<dbReference type="EMBL" id="CP060028">
    <property type="protein sequence ID" value="QND80766.1"/>
    <property type="molecule type" value="Genomic_DNA"/>
</dbReference>
<dbReference type="InterPro" id="IPR016181">
    <property type="entry name" value="Acyl_CoA_acyltransferase"/>
</dbReference>
<dbReference type="SUPFAM" id="SSF55729">
    <property type="entry name" value="Acyl-CoA N-acyltransferases (Nat)"/>
    <property type="match status" value="1"/>
</dbReference>
<evidence type="ECO:0000259" key="1">
    <source>
        <dbReference type="PROSITE" id="PS51186"/>
    </source>
</evidence>
<dbReference type="Pfam" id="PF13302">
    <property type="entry name" value="Acetyltransf_3"/>
    <property type="match status" value="1"/>
</dbReference>
<proteinExistence type="predicted"/>
<dbReference type="Proteomes" id="UP000515506">
    <property type="component" value="Chromosome"/>
</dbReference>
<dbReference type="PANTHER" id="PTHR43792">
    <property type="entry name" value="GNAT FAMILY, PUTATIVE (AFU_ORTHOLOGUE AFUA_3G00765)-RELATED-RELATED"/>
    <property type="match status" value="1"/>
</dbReference>
<dbReference type="PANTHER" id="PTHR43792:SF1">
    <property type="entry name" value="N-ACETYLTRANSFERASE DOMAIN-CONTAINING PROTEIN"/>
    <property type="match status" value="1"/>
</dbReference>
<accession>A0ABX6RD48</accession>
<feature type="domain" description="N-acetyltransferase" evidence="1">
    <location>
        <begin position="12"/>
        <end position="172"/>
    </location>
</feature>
<keyword evidence="3" id="KW-1185">Reference proteome</keyword>
<protein>
    <submittedName>
        <fullName evidence="2">GNAT family N-acetyltransferase</fullName>
    </submittedName>
</protein>